<keyword evidence="6" id="KW-0175">Coiled coil</keyword>
<dbReference type="EMBL" id="SNRW01000918">
    <property type="protein sequence ID" value="KAA6398610.1"/>
    <property type="molecule type" value="Genomic_DNA"/>
</dbReference>
<gene>
    <name evidence="8" type="ORF">EZS28_005866</name>
</gene>
<dbReference type="GO" id="GO:0004674">
    <property type="term" value="F:protein serine/threonine kinase activity"/>
    <property type="evidence" value="ECO:0007669"/>
    <property type="project" value="UniProtKB-EC"/>
</dbReference>
<dbReference type="PROSITE" id="PS00108">
    <property type="entry name" value="PROTEIN_KINASE_ST"/>
    <property type="match status" value="1"/>
</dbReference>
<dbReference type="PANTHER" id="PTHR43671">
    <property type="entry name" value="SERINE/THREONINE-PROTEIN KINASE NEK"/>
    <property type="match status" value="1"/>
</dbReference>
<sequence>MSSDLNSIVAFHMGNAQSKIVGPRRYEDFRRKRELSRGAFGRVIVVELIEQPDPELIMKRLPYLDPKDKQAADEEEAMLQKVQSKYTVQFYGSFVYDDDKCLIMEYCKNGNLRELIESMKGWSLKDRKKRTFKVVFHVLSGLAYLHSLGIVHRDLKPENIFIDQNGIAKTGDFGLAMKVMSKSYIKAAGTKDYNPPEAIDQNQMTFRSDIWPLGVILVELLTGKHPYEGKTQDETISNIRNGKMTPLPDDIKGEIREMIINMLNNNPTRRPTASELLETDIMQLQAEIESGEEKIKDVAVQSQNVEVINQVTQPNQILIKIRDNLLIPLQGTQQQIEQILMIQKKDIQYLNQQLKENGNDELKKRIIQSGILESLLYIFENQQLDQISQDAPLAFFNIASSNDSNKLLIFDKKPFLGLIRLFQHKDNLVVSDAIGSILNILIGGSNTTSITSTHPHYESLASCGGIDKIFQLFQRNLDKYTRDNASFCLGIIFRSQVISNSNMRVQIINHLKTLLSDTDSYKVEKAKQALTYIAQNSFNKQEMTKNKDLNDIASDLKQRIIENEEQKKQIVIKQQKSIIILSIILENGNDDLKKRIIQSGIIECLLYIFENQQLDQISRDRSLAFFNIASSNDSNKLLIFDKKPFLGLIRLFQHKDNLVVSDAIGSILNILIGGSNTTSITSTHPHYESLASCGGIDKIFQLFQRNLDKYTRDNASFCLGIIFRSQVISNSNMRVQIINHLKTLLSDTDSYKVEKAKQALTYIAQNSSHSNDSNILLIFDKKPFLGLIRLLQHSDNLVIRDAIGSIFNILIGGSNTTSITSTHPHYESLASCGGIDKIFQLFQRNLNKFTRDNASLCLGFIFRSQVISNSNMRVQIINHLKTLLNDSDTSNVHNAKFALKYIAQNSVNKQEITKDGFTIPK</sequence>
<keyword evidence="2" id="KW-0808">Transferase</keyword>
<dbReference type="GO" id="GO:0005524">
    <property type="term" value="F:ATP binding"/>
    <property type="evidence" value="ECO:0007669"/>
    <property type="project" value="UniProtKB-KW"/>
</dbReference>
<dbReference type="EC" id="2.7.11.1" evidence="1"/>
<evidence type="ECO:0000256" key="6">
    <source>
        <dbReference type="SAM" id="Coils"/>
    </source>
</evidence>
<feature type="domain" description="Protein kinase" evidence="7">
    <location>
        <begin position="29"/>
        <end position="282"/>
    </location>
</feature>
<dbReference type="Gene3D" id="1.10.510.10">
    <property type="entry name" value="Transferase(Phosphotransferase) domain 1"/>
    <property type="match status" value="1"/>
</dbReference>
<dbReference type="InterPro" id="IPR011989">
    <property type="entry name" value="ARM-like"/>
</dbReference>
<reference evidence="8 9" key="1">
    <citation type="submission" date="2019-03" db="EMBL/GenBank/DDBJ databases">
        <title>Single cell metagenomics reveals metabolic interactions within the superorganism composed of flagellate Streblomastix strix and complex community of Bacteroidetes bacteria on its surface.</title>
        <authorList>
            <person name="Treitli S.C."/>
            <person name="Kolisko M."/>
            <person name="Husnik F."/>
            <person name="Keeling P."/>
            <person name="Hampl V."/>
        </authorList>
    </citation>
    <scope>NUCLEOTIDE SEQUENCE [LARGE SCALE GENOMIC DNA]</scope>
    <source>
        <strain evidence="8">ST1C</strain>
    </source>
</reference>
<dbReference type="SMART" id="SM00220">
    <property type="entry name" value="S_TKc"/>
    <property type="match status" value="1"/>
</dbReference>
<keyword evidence="5" id="KW-0067">ATP-binding</keyword>
<proteinExistence type="predicted"/>
<name>A0A5J4WUN9_9EUKA</name>
<keyword evidence="3" id="KW-0547">Nucleotide-binding</keyword>
<comment type="caution">
    <text evidence="8">The sequence shown here is derived from an EMBL/GenBank/DDBJ whole genome shotgun (WGS) entry which is preliminary data.</text>
</comment>
<dbReference type="Pfam" id="PF00069">
    <property type="entry name" value="Pkinase"/>
    <property type="match status" value="1"/>
</dbReference>
<evidence type="ECO:0000256" key="5">
    <source>
        <dbReference type="ARBA" id="ARBA00022840"/>
    </source>
</evidence>
<dbReference type="PANTHER" id="PTHR43671:SF13">
    <property type="entry name" value="SERINE_THREONINE-PROTEIN KINASE NEK2"/>
    <property type="match status" value="1"/>
</dbReference>
<dbReference type="InterPro" id="IPR016024">
    <property type="entry name" value="ARM-type_fold"/>
</dbReference>
<dbReference type="InterPro" id="IPR011009">
    <property type="entry name" value="Kinase-like_dom_sf"/>
</dbReference>
<evidence type="ECO:0000313" key="9">
    <source>
        <dbReference type="Proteomes" id="UP000324800"/>
    </source>
</evidence>
<evidence type="ECO:0000313" key="8">
    <source>
        <dbReference type="EMBL" id="KAA6398610.1"/>
    </source>
</evidence>
<dbReference type="InterPro" id="IPR050660">
    <property type="entry name" value="NEK_Ser/Thr_kinase"/>
</dbReference>
<evidence type="ECO:0000256" key="2">
    <source>
        <dbReference type="ARBA" id="ARBA00022679"/>
    </source>
</evidence>
<evidence type="ECO:0000256" key="3">
    <source>
        <dbReference type="ARBA" id="ARBA00022741"/>
    </source>
</evidence>
<evidence type="ECO:0000259" key="7">
    <source>
        <dbReference type="PROSITE" id="PS50011"/>
    </source>
</evidence>
<protein>
    <recommendedName>
        <fullName evidence="1">non-specific serine/threonine protein kinase</fullName>
        <ecNumber evidence="1">2.7.11.1</ecNumber>
    </recommendedName>
</protein>
<feature type="coiled-coil region" evidence="6">
    <location>
        <begin position="274"/>
        <end position="301"/>
    </location>
</feature>
<dbReference type="InterPro" id="IPR008271">
    <property type="entry name" value="Ser/Thr_kinase_AS"/>
</dbReference>
<dbReference type="Gene3D" id="1.25.10.10">
    <property type="entry name" value="Leucine-rich Repeat Variant"/>
    <property type="match status" value="2"/>
</dbReference>
<organism evidence="8 9">
    <name type="scientific">Streblomastix strix</name>
    <dbReference type="NCBI Taxonomy" id="222440"/>
    <lineage>
        <taxon>Eukaryota</taxon>
        <taxon>Metamonada</taxon>
        <taxon>Preaxostyla</taxon>
        <taxon>Oxymonadida</taxon>
        <taxon>Streblomastigidae</taxon>
        <taxon>Streblomastix</taxon>
    </lineage>
</organism>
<dbReference type="InterPro" id="IPR000719">
    <property type="entry name" value="Prot_kinase_dom"/>
</dbReference>
<accession>A0A5J4WUN9</accession>
<dbReference type="Proteomes" id="UP000324800">
    <property type="component" value="Unassembled WGS sequence"/>
</dbReference>
<keyword evidence="4 8" id="KW-0418">Kinase</keyword>
<dbReference type="AlphaFoldDB" id="A0A5J4WUN9"/>
<dbReference type="SUPFAM" id="SSF56112">
    <property type="entry name" value="Protein kinase-like (PK-like)"/>
    <property type="match status" value="1"/>
</dbReference>
<dbReference type="SUPFAM" id="SSF48371">
    <property type="entry name" value="ARM repeat"/>
    <property type="match status" value="2"/>
</dbReference>
<evidence type="ECO:0000256" key="4">
    <source>
        <dbReference type="ARBA" id="ARBA00022777"/>
    </source>
</evidence>
<dbReference type="OrthoDB" id="4062651at2759"/>
<dbReference type="PROSITE" id="PS50011">
    <property type="entry name" value="PROTEIN_KINASE_DOM"/>
    <property type="match status" value="1"/>
</dbReference>
<evidence type="ECO:0000256" key="1">
    <source>
        <dbReference type="ARBA" id="ARBA00012513"/>
    </source>
</evidence>